<gene>
    <name evidence="2" type="ORF">DI556_19870</name>
</gene>
<evidence type="ECO:0000313" key="3">
    <source>
        <dbReference type="Proteomes" id="UP000249185"/>
    </source>
</evidence>
<proteinExistence type="predicted"/>
<sequence length="74" mass="7982">MTTAYANPHVSQRATIAETGDAGGIRGLIRAAQAYLAYRRTLAELRTLSPRELADLGISRFALPSIAREAVRAL</sequence>
<accession>A0A2W5MZA0</accession>
<reference evidence="2 3" key="1">
    <citation type="submission" date="2017-08" db="EMBL/GenBank/DDBJ databases">
        <title>Infants hospitalized years apart are colonized by the same room-sourced microbial strains.</title>
        <authorList>
            <person name="Brooks B."/>
            <person name="Olm M.R."/>
            <person name="Firek B.A."/>
            <person name="Baker R."/>
            <person name="Thomas B.C."/>
            <person name="Morowitz M.J."/>
            <person name="Banfield J.F."/>
        </authorList>
    </citation>
    <scope>NUCLEOTIDE SEQUENCE [LARGE SCALE GENOMIC DNA]</scope>
    <source>
        <strain evidence="2">S2_005_002_R2_34</strain>
    </source>
</reference>
<organism evidence="2 3">
    <name type="scientific">Rhodovulum sulfidophilum</name>
    <name type="common">Rhodobacter sulfidophilus</name>
    <dbReference type="NCBI Taxonomy" id="35806"/>
    <lineage>
        <taxon>Bacteria</taxon>
        <taxon>Pseudomonadati</taxon>
        <taxon>Pseudomonadota</taxon>
        <taxon>Alphaproteobacteria</taxon>
        <taxon>Rhodobacterales</taxon>
        <taxon>Paracoccaceae</taxon>
        <taxon>Rhodovulum</taxon>
    </lineage>
</organism>
<feature type="domain" description="YjiS-like" evidence="1">
    <location>
        <begin position="28"/>
        <end position="60"/>
    </location>
</feature>
<dbReference type="Proteomes" id="UP000249185">
    <property type="component" value="Unassembled WGS sequence"/>
</dbReference>
<name>A0A2W5MZA0_RHOSU</name>
<evidence type="ECO:0000313" key="2">
    <source>
        <dbReference type="EMBL" id="PZQ46601.1"/>
    </source>
</evidence>
<dbReference type="AlphaFoldDB" id="A0A2W5MZA0"/>
<dbReference type="Pfam" id="PF06568">
    <property type="entry name" value="YjiS-like"/>
    <property type="match status" value="1"/>
</dbReference>
<dbReference type="InterPro" id="IPR009506">
    <property type="entry name" value="YjiS-like"/>
</dbReference>
<comment type="caution">
    <text evidence="2">The sequence shown here is derived from an EMBL/GenBank/DDBJ whole genome shotgun (WGS) entry which is preliminary data.</text>
</comment>
<dbReference type="EMBL" id="QFPW01000023">
    <property type="protein sequence ID" value="PZQ46601.1"/>
    <property type="molecule type" value="Genomic_DNA"/>
</dbReference>
<evidence type="ECO:0000259" key="1">
    <source>
        <dbReference type="Pfam" id="PF06568"/>
    </source>
</evidence>
<protein>
    <recommendedName>
        <fullName evidence="1">YjiS-like domain-containing protein</fullName>
    </recommendedName>
</protein>